<name>A0ABS0J430_9BACT</name>
<dbReference type="HAMAP" id="MF_00060">
    <property type="entry name" value="SurE"/>
    <property type="match status" value="1"/>
</dbReference>
<feature type="domain" description="Survival protein SurE-like phosphatase/nucleotidase" evidence="7">
    <location>
        <begin position="3"/>
        <end position="187"/>
    </location>
</feature>
<evidence type="ECO:0000256" key="2">
    <source>
        <dbReference type="ARBA" id="ARBA00011062"/>
    </source>
</evidence>
<accession>A0ABS0J430</accession>
<evidence type="ECO:0000256" key="5">
    <source>
        <dbReference type="ARBA" id="ARBA00022801"/>
    </source>
</evidence>
<feature type="binding site" evidence="6">
    <location>
        <position position="8"/>
    </location>
    <ligand>
        <name>a divalent metal cation</name>
        <dbReference type="ChEBI" id="CHEBI:60240"/>
    </ligand>
</feature>
<evidence type="ECO:0000313" key="9">
    <source>
        <dbReference type="Proteomes" id="UP001194469"/>
    </source>
</evidence>
<comment type="subcellular location">
    <subcellularLocation>
        <location evidence="6">Cytoplasm</location>
    </subcellularLocation>
</comment>
<dbReference type="PANTHER" id="PTHR30457:SF0">
    <property type="entry name" value="PHOSPHATASE, PUTATIVE (AFU_ORTHOLOGUE AFUA_4G01070)-RELATED"/>
    <property type="match status" value="1"/>
</dbReference>
<dbReference type="Proteomes" id="UP001194469">
    <property type="component" value="Unassembled WGS sequence"/>
</dbReference>
<evidence type="ECO:0000256" key="3">
    <source>
        <dbReference type="ARBA" id="ARBA00022723"/>
    </source>
</evidence>
<keyword evidence="4 6" id="KW-0547">Nucleotide-binding</keyword>
<protein>
    <recommendedName>
        <fullName evidence="6">5'-nucleotidase SurE</fullName>
        <ecNumber evidence="6">3.1.3.5</ecNumber>
    </recommendedName>
    <alternativeName>
        <fullName evidence="6">Nucleoside 5'-monophosphate phosphohydrolase</fullName>
    </alternativeName>
</protein>
<evidence type="ECO:0000259" key="7">
    <source>
        <dbReference type="Pfam" id="PF01975"/>
    </source>
</evidence>
<sequence length="269" mass="28588">MIIALTNDDGIQAPGLRAMYKALLDAGHEVHVVAPVTEQSAVGHAVTISLPLRVKEFHENGFRGRGVYGTPTDCVKLGLSCLLDKKPDVVVSGINAGANVGPDILYSGTVSAATEAAHMGYPALAVSYDSFRPADLSGQAAHAAGLLAALDWNALPARCVVNLNYPAQPMPEVKGVRACPQTRAVWKDWYDHRTDPRGGSYWWLNGVIPPETVAPGTDRALLTEGWITLTPLRFDFTDHAAMDVLARVQGDGVSDQANAHTGGQTDGEI</sequence>
<dbReference type="RefSeq" id="WP_196609177.1">
    <property type="nucleotide sequence ID" value="NZ_VRYY01000232.1"/>
</dbReference>
<feature type="binding site" evidence="6">
    <location>
        <position position="9"/>
    </location>
    <ligand>
        <name>a divalent metal cation</name>
        <dbReference type="ChEBI" id="CHEBI:60240"/>
    </ligand>
</feature>
<keyword evidence="5 6" id="KW-0378">Hydrolase</keyword>
<dbReference type="SUPFAM" id="SSF64167">
    <property type="entry name" value="SurE-like"/>
    <property type="match status" value="1"/>
</dbReference>
<evidence type="ECO:0000256" key="4">
    <source>
        <dbReference type="ARBA" id="ARBA00022741"/>
    </source>
</evidence>
<evidence type="ECO:0000256" key="6">
    <source>
        <dbReference type="HAMAP-Rule" id="MF_00060"/>
    </source>
</evidence>
<organism evidence="8 9">
    <name type="scientific">Nitratidesulfovibrio oxamicus</name>
    <dbReference type="NCBI Taxonomy" id="32016"/>
    <lineage>
        <taxon>Bacteria</taxon>
        <taxon>Pseudomonadati</taxon>
        <taxon>Thermodesulfobacteriota</taxon>
        <taxon>Desulfovibrionia</taxon>
        <taxon>Desulfovibrionales</taxon>
        <taxon>Desulfovibrionaceae</taxon>
        <taxon>Nitratidesulfovibrio</taxon>
    </lineage>
</organism>
<dbReference type="NCBIfam" id="NF001490">
    <property type="entry name" value="PRK00346.1-4"/>
    <property type="match status" value="1"/>
</dbReference>
<keyword evidence="3 6" id="KW-0479">Metal-binding</keyword>
<comment type="caution">
    <text evidence="8">The sequence shown here is derived from an EMBL/GenBank/DDBJ whole genome shotgun (WGS) entry which is preliminary data.</text>
</comment>
<dbReference type="EMBL" id="VRYY01000232">
    <property type="protein sequence ID" value="MBG3877174.1"/>
    <property type="molecule type" value="Genomic_DNA"/>
</dbReference>
<dbReference type="PANTHER" id="PTHR30457">
    <property type="entry name" value="5'-NUCLEOTIDASE SURE"/>
    <property type="match status" value="1"/>
</dbReference>
<comment type="cofactor">
    <cofactor evidence="6">
        <name>a divalent metal cation</name>
        <dbReference type="ChEBI" id="CHEBI:60240"/>
    </cofactor>
    <text evidence="6">Binds 1 divalent metal cation per subunit.</text>
</comment>
<feature type="binding site" evidence="6">
    <location>
        <position position="95"/>
    </location>
    <ligand>
        <name>a divalent metal cation</name>
        <dbReference type="ChEBI" id="CHEBI:60240"/>
    </ligand>
</feature>
<proteinExistence type="inferred from homology"/>
<dbReference type="EC" id="3.1.3.5" evidence="6"/>
<dbReference type="Pfam" id="PF01975">
    <property type="entry name" value="SurE"/>
    <property type="match status" value="1"/>
</dbReference>
<keyword evidence="9" id="KW-1185">Reference proteome</keyword>
<evidence type="ECO:0000256" key="1">
    <source>
        <dbReference type="ARBA" id="ARBA00000815"/>
    </source>
</evidence>
<feature type="binding site" evidence="6">
    <location>
        <position position="40"/>
    </location>
    <ligand>
        <name>a divalent metal cation</name>
        <dbReference type="ChEBI" id="CHEBI:60240"/>
    </ligand>
</feature>
<dbReference type="NCBIfam" id="TIGR00087">
    <property type="entry name" value="surE"/>
    <property type="match status" value="1"/>
</dbReference>
<dbReference type="Gene3D" id="3.40.1210.10">
    <property type="entry name" value="Survival protein SurE-like phosphatase/nucleotidase"/>
    <property type="match status" value="1"/>
</dbReference>
<dbReference type="InterPro" id="IPR030048">
    <property type="entry name" value="SurE"/>
</dbReference>
<comment type="similarity">
    <text evidence="2 6">Belongs to the SurE nucleotidase family.</text>
</comment>
<dbReference type="InterPro" id="IPR002828">
    <property type="entry name" value="SurE-like_Pase/nucleotidase"/>
</dbReference>
<dbReference type="InterPro" id="IPR036523">
    <property type="entry name" value="SurE-like_sf"/>
</dbReference>
<gene>
    <name evidence="6 8" type="primary">surE</name>
    <name evidence="8" type="ORF">FVW20_09150</name>
</gene>
<comment type="function">
    <text evidence="6">Nucleotidase that shows phosphatase activity on nucleoside 5'-monophosphates.</text>
</comment>
<reference evidence="8 9" key="1">
    <citation type="submission" date="2019-08" db="EMBL/GenBank/DDBJ databases">
        <authorList>
            <person name="Luo N."/>
        </authorList>
    </citation>
    <scope>NUCLEOTIDE SEQUENCE [LARGE SCALE GENOMIC DNA]</scope>
    <source>
        <strain evidence="8 9">NCIMB 9442</strain>
    </source>
</reference>
<comment type="catalytic activity">
    <reaction evidence="1 6">
        <text>a ribonucleoside 5'-phosphate + H2O = a ribonucleoside + phosphate</text>
        <dbReference type="Rhea" id="RHEA:12484"/>
        <dbReference type="ChEBI" id="CHEBI:15377"/>
        <dbReference type="ChEBI" id="CHEBI:18254"/>
        <dbReference type="ChEBI" id="CHEBI:43474"/>
        <dbReference type="ChEBI" id="CHEBI:58043"/>
        <dbReference type="EC" id="3.1.3.5"/>
    </reaction>
</comment>
<keyword evidence="6" id="KW-0963">Cytoplasm</keyword>
<evidence type="ECO:0000313" key="8">
    <source>
        <dbReference type="EMBL" id="MBG3877174.1"/>
    </source>
</evidence>